<accession>A0ABD2BLL4</accession>
<dbReference type="Proteomes" id="UP001607303">
    <property type="component" value="Unassembled WGS sequence"/>
</dbReference>
<name>A0ABD2BLL4_VESMC</name>
<feature type="non-terminal residue" evidence="1">
    <location>
        <position position="1"/>
    </location>
</feature>
<proteinExistence type="predicted"/>
<organism evidence="1 2">
    <name type="scientific">Vespula maculifrons</name>
    <name type="common">Eastern yellow jacket</name>
    <name type="synonym">Wasp</name>
    <dbReference type="NCBI Taxonomy" id="7453"/>
    <lineage>
        <taxon>Eukaryota</taxon>
        <taxon>Metazoa</taxon>
        <taxon>Ecdysozoa</taxon>
        <taxon>Arthropoda</taxon>
        <taxon>Hexapoda</taxon>
        <taxon>Insecta</taxon>
        <taxon>Pterygota</taxon>
        <taxon>Neoptera</taxon>
        <taxon>Endopterygota</taxon>
        <taxon>Hymenoptera</taxon>
        <taxon>Apocrita</taxon>
        <taxon>Aculeata</taxon>
        <taxon>Vespoidea</taxon>
        <taxon>Vespidae</taxon>
        <taxon>Vespinae</taxon>
        <taxon>Vespula</taxon>
    </lineage>
</organism>
<gene>
    <name evidence="1" type="ORF">V1477_014104</name>
</gene>
<keyword evidence="2" id="KW-1185">Reference proteome</keyword>
<dbReference type="AlphaFoldDB" id="A0ABD2BLL4"/>
<sequence length="55" mass="6390">NLISETITEQTASSSRKINRISWSSKRLQGRYVVDYAIELTSRDCRKIAVKFITR</sequence>
<evidence type="ECO:0000313" key="1">
    <source>
        <dbReference type="EMBL" id="KAL2733670.1"/>
    </source>
</evidence>
<dbReference type="EMBL" id="JAYRBN010000073">
    <property type="protein sequence ID" value="KAL2733670.1"/>
    <property type="molecule type" value="Genomic_DNA"/>
</dbReference>
<reference evidence="1 2" key="1">
    <citation type="journal article" date="2024" name="Ann. Entomol. Soc. Am.">
        <title>Genomic analyses of the southern and eastern yellowjacket wasps (Hymenoptera: Vespidae) reveal evolutionary signatures of social life.</title>
        <authorList>
            <person name="Catto M.A."/>
            <person name="Caine P.B."/>
            <person name="Orr S.E."/>
            <person name="Hunt B.G."/>
            <person name="Goodisman M.A.D."/>
        </authorList>
    </citation>
    <scope>NUCLEOTIDE SEQUENCE [LARGE SCALE GENOMIC DNA]</scope>
    <source>
        <strain evidence="1">232</strain>
        <tissue evidence="1">Head and thorax</tissue>
    </source>
</reference>
<comment type="caution">
    <text evidence="1">The sequence shown here is derived from an EMBL/GenBank/DDBJ whole genome shotgun (WGS) entry which is preliminary data.</text>
</comment>
<evidence type="ECO:0000313" key="2">
    <source>
        <dbReference type="Proteomes" id="UP001607303"/>
    </source>
</evidence>
<protein>
    <submittedName>
        <fullName evidence="1">Uncharacterized protein</fullName>
    </submittedName>
</protein>